<dbReference type="PANTHER" id="PTHR33279:SF6">
    <property type="entry name" value="SULFUR CARRIER PROTEIN YEDF-RELATED"/>
    <property type="match status" value="1"/>
</dbReference>
<dbReference type="PROSITE" id="PS01148">
    <property type="entry name" value="UPF0033"/>
    <property type="match status" value="1"/>
</dbReference>
<sequence length="81" mass="8587">MDGDVALDCSGLKCPMPVLRAARALRSMATGQVLTVTATDKAAPKDFQTFCREGGHELLATDVLGDTPHGTLVRFTIRRGG</sequence>
<dbReference type="InterPro" id="IPR001455">
    <property type="entry name" value="TusA-like"/>
</dbReference>
<evidence type="ECO:0000313" key="4">
    <source>
        <dbReference type="Proteomes" id="UP000216998"/>
    </source>
</evidence>
<feature type="domain" description="UPF0033" evidence="2">
    <location>
        <begin position="7"/>
        <end position="31"/>
    </location>
</feature>
<proteinExistence type="inferred from homology"/>
<evidence type="ECO:0000313" key="3">
    <source>
        <dbReference type="EMBL" id="OYQ32281.1"/>
    </source>
</evidence>
<dbReference type="Gene3D" id="3.30.110.40">
    <property type="entry name" value="TusA-like domain"/>
    <property type="match status" value="1"/>
</dbReference>
<name>A0A255YSX9_9PROT</name>
<dbReference type="RefSeq" id="WP_094457323.1">
    <property type="nucleotide sequence ID" value="NZ_NOXU01000031.1"/>
</dbReference>
<dbReference type="SUPFAM" id="SSF64307">
    <property type="entry name" value="SirA-like"/>
    <property type="match status" value="1"/>
</dbReference>
<keyword evidence="4" id="KW-1185">Reference proteome</keyword>
<dbReference type="PANTHER" id="PTHR33279">
    <property type="entry name" value="SULFUR CARRIER PROTEIN YEDF-RELATED"/>
    <property type="match status" value="1"/>
</dbReference>
<protein>
    <recommendedName>
        <fullName evidence="2">UPF0033 domain-containing protein</fullName>
    </recommendedName>
</protein>
<dbReference type="CDD" id="cd00291">
    <property type="entry name" value="SirA_YedF_YeeD"/>
    <property type="match status" value="1"/>
</dbReference>
<reference evidence="3 4" key="1">
    <citation type="submission" date="2017-07" db="EMBL/GenBank/DDBJ databases">
        <title>Niveispirillum cyanobacteriorum sp. nov., isolated from cyanobacterial aggregates in a eutrophic lake.</title>
        <authorList>
            <person name="Cai H."/>
        </authorList>
    </citation>
    <scope>NUCLEOTIDE SEQUENCE [LARGE SCALE GENOMIC DNA]</scope>
    <source>
        <strain evidence="4">TH1-14</strain>
    </source>
</reference>
<dbReference type="AlphaFoldDB" id="A0A255YSX9"/>
<dbReference type="EMBL" id="NOXU01000031">
    <property type="protein sequence ID" value="OYQ32281.1"/>
    <property type="molecule type" value="Genomic_DNA"/>
</dbReference>
<dbReference type="InterPro" id="IPR036868">
    <property type="entry name" value="TusA-like_sf"/>
</dbReference>
<organism evidence="3 4">
    <name type="scientific">Niveispirillum lacus</name>
    <dbReference type="NCBI Taxonomy" id="1981099"/>
    <lineage>
        <taxon>Bacteria</taxon>
        <taxon>Pseudomonadati</taxon>
        <taxon>Pseudomonadota</taxon>
        <taxon>Alphaproteobacteria</taxon>
        <taxon>Rhodospirillales</taxon>
        <taxon>Azospirillaceae</taxon>
        <taxon>Niveispirillum</taxon>
    </lineage>
</organism>
<dbReference type="Proteomes" id="UP000216998">
    <property type="component" value="Unassembled WGS sequence"/>
</dbReference>
<dbReference type="OrthoDB" id="9797551at2"/>
<comment type="similarity">
    <text evidence="1">Belongs to the sulfur carrier protein TusA family.</text>
</comment>
<gene>
    <name evidence="3" type="ORF">CHU95_15840</name>
</gene>
<dbReference type="Pfam" id="PF01206">
    <property type="entry name" value="TusA"/>
    <property type="match status" value="1"/>
</dbReference>
<evidence type="ECO:0000256" key="1">
    <source>
        <dbReference type="ARBA" id="ARBA00008984"/>
    </source>
</evidence>
<comment type="caution">
    <text evidence="3">The sequence shown here is derived from an EMBL/GenBank/DDBJ whole genome shotgun (WGS) entry which is preliminary data.</text>
</comment>
<evidence type="ECO:0000259" key="2">
    <source>
        <dbReference type="PROSITE" id="PS01148"/>
    </source>
</evidence>
<accession>A0A255YSX9</accession>